<evidence type="ECO:0000313" key="1">
    <source>
        <dbReference type="EnsemblMetazoa" id="RPRC010593-PA"/>
    </source>
</evidence>
<reference evidence="1" key="1">
    <citation type="submission" date="2015-05" db="UniProtKB">
        <authorList>
            <consortium name="EnsemblMetazoa"/>
        </authorList>
    </citation>
    <scope>IDENTIFICATION</scope>
</reference>
<protein>
    <submittedName>
        <fullName evidence="1">Uncharacterized protein</fullName>
    </submittedName>
</protein>
<sequence>MDVGAFCRFSYRLGKLKVEADQLLLCFMFLFLFSKFDFVFGNELENSQIRFEYWFCEDGMQVGRKWTFRFDDCIPQFVPIILVTIAIEDQVVGVYKCIRRVRNSSVTMYKIFVKKALPNN</sequence>
<evidence type="ECO:0000313" key="2">
    <source>
        <dbReference type="Proteomes" id="UP000015103"/>
    </source>
</evidence>
<organism evidence="1 2">
    <name type="scientific">Rhodnius prolixus</name>
    <name type="common">Triatomid bug</name>
    <dbReference type="NCBI Taxonomy" id="13249"/>
    <lineage>
        <taxon>Eukaryota</taxon>
        <taxon>Metazoa</taxon>
        <taxon>Ecdysozoa</taxon>
        <taxon>Arthropoda</taxon>
        <taxon>Hexapoda</taxon>
        <taxon>Insecta</taxon>
        <taxon>Pterygota</taxon>
        <taxon>Neoptera</taxon>
        <taxon>Paraneoptera</taxon>
        <taxon>Hemiptera</taxon>
        <taxon>Heteroptera</taxon>
        <taxon>Panheteroptera</taxon>
        <taxon>Cimicomorpha</taxon>
        <taxon>Reduviidae</taxon>
        <taxon>Triatominae</taxon>
        <taxon>Rhodnius</taxon>
    </lineage>
</organism>
<name>T1I2S4_RHOPR</name>
<dbReference type="VEuPathDB" id="VectorBase:RPRC010593"/>
<dbReference type="EnsemblMetazoa" id="RPRC010593-RA">
    <property type="protein sequence ID" value="RPRC010593-PA"/>
    <property type="gene ID" value="RPRC010593"/>
</dbReference>
<dbReference type="EMBL" id="ACPB03007220">
    <property type="status" value="NOT_ANNOTATED_CDS"/>
    <property type="molecule type" value="Genomic_DNA"/>
</dbReference>
<dbReference type="Proteomes" id="UP000015103">
    <property type="component" value="Unassembled WGS sequence"/>
</dbReference>
<dbReference type="HOGENOM" id="CLU_2052493_0_0_1"/>
<keyword evidence="2" id="KW-1185">Reference proteome</keyword>
<dbReference type="InParanoid" id="T1I2S4"/>
<proteinExistence type="predicted"/>
<dbReference type="AlphaFoldDB" id="T1I2S4"/>
<accession>T1I2S4</accession>